<gene>
    <name evidence="1" type="ORF">NCTC11460_02060</name>
</gene>
<dbReference type="EMBL" id="UGTB01000004">
    <property type="protein sequence ID" value="SUB62064.1"/>
    <property type="molecule type" value="Genomic_DNA"/>
</dbReference>
<proteinExistence type="predicted"/>
<name>A0A379CIX2_9FIRM</name>
<dbReference type="Proteomes" id="UP000255101">
    <property type="component" value="Unassembled WGS sequence"/>
</dbReference>
<accession>A0A379CIX2</accession>
<sequence length="72" mass="8402">MSSTSIIAKIIEIYDRNIEFDQDFFKNKTIRGIEHTVIKGKLTYIPDSCDHCNGENKDYMIVKNGNQIMHKH</sequence>
<dbReference type="RefSeq" id="WP_002846308.1">
    <property type="nucleotide sequence ID" value="NZ_FOVA01000043.1"/>
</dbReference>
<evidence type="ECO:0008006" key="3">
    <source>
        <dbReference type="Google" id="ProtNLM"/>
    </source>
</evidence>
<organism evidence="1 2">
    <name type="scientific">Peptostreptococcus anaerobius</name>
    <dbReference type="NCBI Taxonomy" id="1261"/>
    <lineage>
        <taxon>Bacteria</taxon>
        <taxon>Bacillati</taxon>
        <taxon>Bacillota</taxon>
        <taxon>Clostridia</taxon>
        <taxon>Peptostreptococcales</taxon>
        <taxon>Peptostreptococcaceae</taxon>
        <taxon>Peptostreptococcus</taxon>
    </lineage>
</organism>
<evidence type="ECO:0000313" key="1">
    <source>
        <dbReference type="EMBL" id="SUB62064.1"/>
    </source>
</evidence>
<evidence type="ECO:0000313" key="2">
    <source>
        <dbReference type="Proteomes" id="UP000255101"/>
    </source>
</evidence>
<protein>
    <recommendedName>
        <fullName evidence="3">ISL3 family transposase</fullName>
    </recommendedName>
</protein>
<reference evidence="1 2" key="1">
    <citation type="submission" date="2018-06" db="EMBL/GenBank/DDBJ databases">
        <authorList>
            <consortium name="Pathogen Informatics"/>
            <person name="Doyle S."/>
        </authorList>
    </citation>
    <scope>NUCLEOTIDE SEQUENCE [LARGE SCALE GENOMIC DNA]</scope>
    <source>
        <strain evidence="1 2">NCTC11460</strain>
    </source>
</reference>
<dbReference type="AlphaFoldDB" id="A0A379CIX2"/>